<comment type="caution">
    <text evidence="1">The sequence shown here is derived from an EMBL/GenBank/DDBJ whole genome shotgun (WGS) entry which is preliminary data.</text>
</comment>
<protein>
    <submittedName>
        <fullName evidence="1">Uncharacterized protein YaeQ</fullName>
    </submittedName>
</protein>
<dbReference type="OrthoDB" id="5293309at2"/>
<dbReference type="PANTHER" id="PTHR38784:SF1">
    <property type="entry name" value="SUCROSE PHOSPHORYLASE"/>
    <property type="match status" value="1"/>
</dbReference>
<organism evidence="1 2">
    <name type="scientific">Sodalis ligni</name>
    <dbReference type="NCBI Taxonomy" id="2697027"/>
    <lineage>
        <taxon>Bacteria</taxon>
        <taxon>Pseudomonadati</taxon>
        <taxon>Pseudomonadota</taxon>
        <taxon>Gammaproteobacteria</taxon>
        <taxon>Enterobacterales</taxon>
        <taxon>Bruguierivoracaceae</taxon>
        <taxon>Sodalis</taxon>
    </lineage>
</organism>
<dbReference type="Gene3D" id="3.10.640.10">
    <property type="entry name" value="Restriction endonuclease-like alpha-beta roll domain"/>
    <property type="match status" value="1"/>
</dbReference>
<sequence>MALKATIHKAAVNIADMDRNYFSDVNLVLAQHPSETPQRMMLRLLAWVYHADDRLEFTKGLSAEDEPALWLRSDSGELELWIELGLPDEKRLRKACHLARQVVLYAYNERAARVWWEQAEPNLSQHGNLCVRFVDDGQMAQLAALAARNMSLQATLQDGLLWLSDQQTNLEIQLQTWKSAAE</sequence>
<accession>A0A4R1NFC6</accession>
<dbReference type="SUPFAM" id="SSF52980">
    <property type="entry name" value="Restriction endonuclease-like"/>
    <property type="match status" value="1"/>
</dbReference>
<dbReference type="PANTHER" id="PTHR38784">
    <property type="entry name" value="SUCROSE PHOSPHORYLASE"/>
    <property type="match status" value="1"/>
</dbReference>
<dbReference type="PIRSF" id="PIRSF011484">
    <property type="entry name" value="YaeQ"/>
    <property type="match status" value="1"/>
</dbReference>
<dbReference type="EMBL" id="SJOI01000001">
    <property type="protein sequence ID" value="TCL04421.1"/>
    <property type="molecule type" value="Genomic_DNA"/>
</dbReference>
<keyword evidence="2" id="KW-1185">Reference proteome</keyword>
<evidence type="ECO:0000313" key="2">
    <source>
        <dbReference type="Proteomes" id="UP000294555"/>
    </source>
</evidence>
<proteinExistence type="predicted"/>
<dbReference type="InterPro" id="IPR038590">
    <property type="entry name" value="YaeQ_sf"/>
</dbReference>
<dbReference type="InterPro" id="IPR011335">
    <property type="entry name" value="Restrct_endonuc-II-like"/>
</dbReference>
<dbReference type="InterPro" id="IPR009822">
    <property type="entry name" value="YaeQ"/>
</dbReference>
<name>A0A4R1NFC6_9GAMM</name>
<reference evidence="1 2" key="1">
    <citation type="submission" date="2019-02" db="EMBL/GenBank/DDBJ databases">
        <title>Investigation of anaerobic lignin degradation for improved lignocellulosic biofuels.</title>
        <authorList>
            <person name="Deangelis K."/>
        </authorList>
    </citation>
    <scope>NUCLEOTIDE SEQUENCE [LARGE SCALE GENOMIC DNA]</scope>
    <source>
        <strain evidence="1 2">159R</strain>
    </source>
</reference>
<gene>
    <name evidence="1" type="ORF">EZJ58_2540</name>
</gene>
<dbReference type="RefSeq" id="WP_132923211.1">
    <property type="nucleotide sequence ID" value="NZ_SJOI01000001.1"/>
</dbReference>
<evidence type="ECO:0000313" key="1">
    <source>
        <dbReference type="EMBL" id="TCL04421.1"/>
    </source>
</evidence>
<dbReference type="Pfam" id="PF07152">
    <property type="entry name" value="YaeQ"/>
    <property type="match status" value="1"/>
</dbReference>
<dbReference type="SMART" id="SM01322">
    <property type="entry name" value="YaeQ"/>
    <property type="match status" value="1"/>
</dbReference>
<dbReference type="Proteomes" id="UP000294555">
    <property type="component" value="Unassembled WGS sequence"/>
</dbReference>
<dbReference type="AlphaFoldDB" id="A0A4R1NFC6"/>